<dbReference type="RefSeq" id="XP_033522303.1">
    <property type="nucleotide sequence ID" value="XM_033672459.1"/>
</dbReference>
<dbReference type="PANTHER" id="PTHR14614">
    <property type="entry name" value="HEPATOCELLULAR CARCINOMA-ASSOCIATED ANTIGEN"/>
    <property type="match status" value="1"/>
</dbReference>
<dbReference type="SUPFAM" id="SSF53335">
    <property type="entry name" value="S-adenosyl-L-methionine-dependent methyltransferases"/>
    <property type="match status" value="1"/>
</dbReference>
<dbReference type="EMBL" id="ML977509">
    <property type="protein sequence ID" value="KAF2127914.1"/>
    <property type="molecule type" value="Genomic_DNA"/>
</dbReference>
<dbReference type="AlphaFoldDB" id="A0A6A6AA07"/>
<dbReference type="CDD" id="cd02440">
    <property type="entry name" value="AdoMet_MTases"/>
    <property type="match status" value="1"/>
</dbReference>
<evidence type="ECO:0008006" key="4">
    <source>
        <dbReference type="Google" id="ProtNLM"/>
    </source>
</evidence>
<dbReference type="GeneID" id="54412891"/>
<dbReference type="Proteomes" id="UP000799771">
    <property type="component" value="Unassembled WGS sequence"/>
</dbReference>
<keyword evidence="3" id="KW-1185">Reference proteome</keyword>
<feature type="region of interest" description="Disordered" evidence="1">
    <location>
        <begin position="1"/>
        <end position="25"/>
    </location>
</feature>
<accession>A0A6A6AA07</accession>
<reference evidence="2" key="1">
    <citation type="journal article" date="2020" name="Stud. Mycol.">
        <title>101 Dothideomycetes genomes: a test case for predicting lifestyles and emergence of pathogens.</title>
        <authorList>
            <person name="Haridas S."/>
            <person name="Albert R."/>
            <person name="Binder M."/>
            <person name="Bloem J."/>
            <person name="Labutti K."/>
            <person name="Salamov A."/>
            <person name="Andreopoulos B."/>
            <person name="Baker S."/>
            <person name="Barry K."/>
            <person name="Bills G."/>
            <person name="Bluhm B."/>
            <person name="Cannon C."/>
            <person name="Castanera R."/>
            <person name="Culley D."/>
            <person name="Daum C."/>
            <person name="Ezra D."/>
            <person name="Gonzalez J."/>
            <person name="Henrissat B."/>
            <person name="Kuo A."/>
            <person name="Liang C."/>
            <person name="Lipzen A."/>
            <person name="Lutzoni F."/>
            <person name="Magnuson J."/>
            <person name="Mondo S."/>
            <person name="Nolan M."/>
            <person name="Ohm R."/>
            <person name="Pangilinan J."/>
            <person name="Park H.-J."/>
            <person name="Ramirez L."/>
            <person name="Alfaro M."/>
            <person name="Sun H."/>
            <person name="Tritt A."/>
            <person name="Yoshinaga Y."/>
            <person name="Zwiers L.-H."/>
            <person name="Turgeon B."/>
            <person name="Goodwin S."/>
            <person name="Spatafora J."/>
            <person name="Crous P."/>
            <person name="Grigoriev I."/>
        </authorList>
    </citation>
    <scope>NUCLEOTIDE SEQUENCE</scope>
    <source>
        <strain evidence="2">CBS 119687</strain>
    </source>
</reference>
<proteinExistence type="predicted"/>
<evidence type="ECO:0000313" key="3">
    <source>
        <dbReference type="Proteomes" id="UP000799771"/>
    </source>
</evidence>
<evidence type="ECO:0000256" key="1">
    <source>
        <dbReference type="SAM" id="MobiDB-lite"/>
    </source>
</evidence>
<dbReference type="InterPro" id="IPR029063">
    <property type="entry name" value="SAM-dependent_MTases_sf"/>
</dbReference>
<dbReference type="GO" id="GO:0008757">
    <property type="term" value="F:S-adenosylmethionine-dependent methyltransferase activity"/>
    <property type="evidence" value="ECO:0007669"/>
    <property type="project" value="UniProtKB-ARBA"/>
</dbReference>
<name>A0A6A6AA07_9PLEO</name>
<dbReference type="OrthoDB" id="433955at2759"/>
<dbReference type="InterPro" id="IPR019410">
    <property type="entry name" value="Methyltransf_16"/>
</dbReference>
<dbReference type="PANTHER" id="PTHR14614:SF147">
    <property type="entry name" value="S-ADENOSYLMETHIONINE-DEPENDENT METHYLTRANSFERASE OF THE SEVEN BETA-STRAND FAMILY"/>
    <property type="match status" value="1"/>
</dbReference>
<dbReference type="Pfam" id="PF10294">
    <property type="entry name" value="Methyltransf_16"/>
    <property type="match status" value="1"/>
</dbReference>
<organism evidence="2 3">
    <name type="scientific">Dothidotthia symphoricarpi CBS 119687</name>
    <dbReference type="NCBI Taxonomy" id="1392245"/>
    <lineage>
        <taxon>Eukaryota</taxon>
        <taxon>Fungi</taxon>
        <taxon>Dikarya</taxon>
        <taxon>Ascomycota</taxon>
        <taxon>Pezizomycotina</taxon>
        <taxon>Dothideomycetes</taxon>
        <taxon>Pleosporomycetidae</taxon>
        <taxon>Pleosporales</taxon>
        <taxon>Dothidotthiaceae</taxon>
        <taxon>Dothidotthia</taxon>
    </lineage>
</organism>
<dbReference type="Gene3D" id="3.40.50.150">
    <property type="entry name" value="Vaccinia Virus protein VP39"/>
    <property type="match status" value="1"/>
</dbReference>
<evidence type="ECO:0000313" key="2">
    <source>
        <dbReference type="EMBL" id="KAF2127914.1"/>
    </source>
</evidence>
<feature type="compositionally biased region" description="Low complexity" evidence="1">
    <location>
        <begin position="1"/>
        <end position="23"/>
    </location>
</feature>
<gene>
    <name evidence="2" type="ORF">P153DRAFT_423907</name>
</gene>
<sequence length="397" mass="42786">MSVSLSGPRRLPSSSLPPARSLPTATEERIISSLRDLQALYCPLRLPATLPKKVRKKGIDIPAAATPIPVDSGYASQDEEEDDDAALEEVTAGIRADPFERSFVTRWLTCLIGRVEEMAFDDDVKGKIVDDAAFILSSFSDSSTTEEEQALTRDFTFSLPARHGGEVKVTLNDAPLSTTDHTDVGLQSWGASIVLSSMMCADPSAFDLAPLGTGATTVLELGAGTGLVSLTLAKLLPAMAIDAHITATDYHPTVLQNCAVNIATNFPSHAADARDMPVATALLDWSSPPPHLRSSVHLLIASDVVYAPEHASWLRDCAAHLLTPEGVFWLMVTVRENGKFEGIPETVEHAFVADKCPRDVAGRRFGILGRQSVEKRRGIGRGDERGYVLYRIGWAGV</sequence>
<protein>
    <recommendedName>
        <fullName evidence="4">S-adenosyl-L-methionine-dependent methyltransferase</fullName>
    </recommendedName>
</protein>